<proteinExistence type="predicted"/>
<name>A0A7X2IY67_9BACI</name>
<dbReference type="InterPro" id="IPR015867">
    <property type="entry name" value="N-reg_PII/ATP_PRibTrfase_C"/>
</dbReference>
<keyword evidence="4 6" id="KW-1133">Transmembrane helix</keyword>
<dbReference type="Proteomes" id="UP000448867">
    <property type="component" value="Unassembled WGS sequence"/>
</dbReference>
<dbReference type="AlphaFoldDB" id="A0A7X2IY67"/>
<accession>A0A7X2IY67</accession>
<evidence type="ECO:0000256" key="2">
    <source>
        <dbReference type="ARBA" id="ARBA00022475"/>
    </source>
</evidence>
<comment type="subcellular location">
    <subcellularLocation>
        <location evidence="1">Cell membrane</location>
        <topology evidence="1">Multi-pass membrane protein</topology>
    </subcellularLocation>
</comment>
<dbReference type="Pfam" id="PF10035">
    <property type="entry name" value="DUF2179"/>
    <property type="match status" value="1"/>
</dbReference>
<feature type="transmembrane region" description="Helical" evidence="6">
    <location>
        <begin position="42"/>
        <end position="61"/>
    </location>
</feature>
<dbReference type="CDD" id="cd16380">
    <property type="entry name" value="YitT_C"/>
    <property type="match status" value="1"/>
</dbReference>
<evidence type="ECO:0000313" key="8">
    <source>
        <dbReference type="EMBL" id="MRX71987.1"/>
    </source>
</evidence>
<dbReference type="PANTHER" id="PTHR33545">
    <property type="entry name" value="UPF0750 MEMBRANE PROTEIN YITT-RELATED"/>
    <property type="match status" value="1"/>
</dbReference>
<keyword evidence="3 6" id="KW-0812">Transmembrane</keyword>
<feature type="domain" description="DUF2179" evidence="7">
    <location>
        <begin position="250"/>
        <end position="304"/>
    </location>
</feature>
<evidence type="ECO:0000313" key="9">
    <source>
        <dbReference type="Proteomes" id="UP000448867"/>
    </source>
</evidence>
<keyword evidence="5 6" id="KW-0472">Membrane</keyword>
<dbReference type="GO" id="GO:0005886">
    <property type="term" value="C:plasma membrane"/>
    <property type="evidence" value="ECO:0007669"/>
    <property type="project" value="UniProtKB-SubCell"/>
</dbReference>
<comment type="caution">
    <text evidence="8">The sequence shown here is derived from an EMBL/GenBank/DDBJ whole genome shotgun (WGS) entry which is preliminary data.</text>
</comment>
<feature type="transmembrane region" description="Helical" evidence="6">
    <location>
        <begin position="136"/>
        <end position="155"/>
    </location>
</feature>
<dbReference type="OrthoDB" id="265478at2"/>
<dbReference type="InterPro" id="IPR003740">
    <property type="entry name" value="YitT"/>
</dbReference>
<evidence type="ECO:0000256" key="5">
    <source>
        <dbReference type="ARBA" id="ARBA00023136"/>
    </source>
</evidence>
<feature type="transmembrane region" description="Helical" evidence="6">
    <location>
        <begin position="175"/>
        <end position="198"/>
    </location>
</feature>
<dbReference type="InterPro" id="IPR051461">
    <property type="entry name" value="UPF0750_membrane"/>
</dbReference>
<dbReference type="Gene3D" id="3.30.70.120">
    <property type="match status" value="1"/>
</dbReference>
<sequence length="313" mass="34349">MISGHTHYYVRKGVISLAELELGLPVKNNHRKLSPTEITKRGIFILLGAVLMAVGLELFLVPNNILDGGIVGISIILSHLTGFKLGLFIFLLNIPFFYLGYKQIGKTFALSTLSGIAVLSVSTTLLHHTPSFTEDLLLATVFGGIILGVGVGLVIRNGGSLDGTEILAILFNKRIPFSVGEMIMFFNLFIFTTAGFVFGWDRAMYSFIAYFIAFKTIDVVIQGLDESKSAWIISDQHKEIGEAILARLGRGVTYLSGEGAYSGDEKKVIFCIITRLEEAKLKAIVEELDDHAFFAVGNINEVKGGRFKKKDIH</sequence>
<evidence type="ECO:0000256" key="6">
    <source>
        <dbReference type="SAM" id="Phobius"/>
    </source>
</evidence>
<evidence type="ECO:0000259" key="7">
    <source>
        <dbReference type="Pfam" id="PF10035"/>
    </source>
</evidence>
<feature type="transmembrane region" description="Helical" evidence="6">
    <location>
        <begin position="108"/>
        <end position="130"/>
    </location>
</feature>
<dbReference type="EMBL" id="WKKI01000009">
    <property type="protein sequence ID" value="MRX71987.1"/>
    <property type="molecule type" value="Genomic_DNA"/>
</dbReference>
<evidence type="ECO:0000256" key="4">
    <source>
        <dbReference type="ARBA" id="ARBA00022989"/>
    </source>
</evidence>
<protein>
    <submittedName>
        <fullName evidence="8">DUF2179 domain-containing protein</fullName>
    </submittedName>
</protein>
<keyword evidence="9" id="KW-1185">Reference proteome</keyword>
<organism evidence="8 9">
    <name type="scientific">Metabacillus lacus</name>
    <dbReference type="NCBI Taxonomy" id="1983721"/>
    <lineage>
        <taxon>Bacteria</taxon>
        <taxon>Bacillati</taxon>
        <taxon>Bacillota</taxon>
        <taxon>Bacilli</taxon>
        <taxon>Bacillales</taxon>
        <taxon>Bacillaceae</taxon>
        <taxon>Metabacillus</taxon>
    </lineage>
</organism>
<feature type="transmembrane region" description="Helical" evidence="6">
    <location>
        <begin position="81"/>
        <end position="101"/>
    </location>
</feature>
<dbReference type="PIRSF" id="PIRSF006483">
    <property type="entry name" value="Membrane_protein_YitT"/>
    <property type="match status" value="1"/>
</dbReference>
<keyword evidence="2" id="KW-1003">Cell membrane</keyword>
<evidence type="ECO:0000256" key="1">
    <source>
        <dbReference type="ARBA" id="ARBA00004651"/>
    </source>
</evidence>
<dbReference type="PANTHER" id="PTHR33545:SF3">
    <property type="entry name" value="UPF0750 MEMBRANE PROTEIN YQFU"/>
    <property type="match status" value="1"/>
</dbReference>
<evidence type="ECO:0000256" key="3">
    <source>
        <dbReference type="ARBA" id="ARBA00022692"/>
    </source>
</evidence>
<gene>
    <name evidence="8" type="ORF">GJU40_07355</name>
</gene>
<reference evidence="8 9" key="1">
    <citation type="submission" date="2019-11" db="EMBL/GenBank/DDBJ databases">
        <title>Bacillus lacus genome.</title>
        <authorList>
            <person name="Allen C.J."/>
            <person name="Newman J.D."/>
        </authorList>
    </citation>
    <scope>NUCLEOTIDE SEQUENCE [LARGE SCALE GENOMIC DNA]</scope>
    <source>
        <strain evidence="8 9">KCTC 33946</strain>
    </source>
</reference>
<dbReference type="Pfam" id="PF02588">
    <property type="entry name" value="YitT_membrane"/>
    <property type="match status" value="1"/>
</dbReference>
<dbReference type="InterPro" id="IPR019264">
    <property type="entry name" value="DUF2179"/>
</dbReference>